<dbReference type="GO" id="GO:0050660">
    <property type="term" value="F:flavin adenine dinucleotide binding"/>
    <property type="evidence" value="ECO:0007669"/>
    <property type="project" value="InterPro"/>
</dbReference>
<dbReference type="InterPro" id="IPR020946">
    <property type="entry name" value="Flavin_mOase-like"/>
</dbReference>
<evidence type="ECO:0000256" key="3">
    <source>
        <dbReference type="ARBA" id="ARBA00022827"/>
    </source>
</evidence>
<dbReference type="Pfam" id="PF00743">
    <property type="entry name" value="FMO-like"/>
    <property type="match status" value="1"/>
</dbReference>
<organism evidence="6 7">
    <name type="scientific">Tropilaelaps mercedesae</name>
    <dbReference type="NCBI Taxonomy" id="418985"/>
    <lineage>
        <taxon>Eukaryota</taxon>
        <taxon>Metazoa</taxon>
        <taxon>Ecdysozoa</taxon>
        <taxon>Arthropoda</taxon>
        <taxon>Chelicerata</taxon>
        <taxon>Arachnida</taxon>
        <taxon>Acari</taxon>
        <taxon>Parasitiformes</taxon>
        <taxon>Mesostigmata</taxon>
        <taxon>Gamasina</taxon>
        <taxon>Dermanyssoidea</taxon>
        <taxon>Laelapidae</taxon>
        <taxon>Tropilaelaps</taxon>
    </lineage>
</organism>
<keyword evidence="3 5" id="KW-0274">FAD</keyword>
<comment type="similarity">
    <text evidence="1 5">Belongs to the FMO family.</text>
</comment>
<dbReference type="GO" id="GO:0004499">
    <property type="term" value="F:N,N-dimethylaniline monooxygenase activity"/>
    <property type="evidence" value="ECO:0007669"/>
    <property type="project" value="InterPro"/>
</dbReference>
<dbReference type="InParanoid" id="A0A1V9XBF1"/>
<accession>A0A1V9XBF1</accession>
<protein>
    <recommendedName>
        <fullName evidence="5">Flavin-containing monooxygenase</fullName>
        <ecNumber evidence="5">1.-.-.-</ecNumber>
    </recommendedName>
</protein>
<dbReference type="GO" id="GO:0050661">
    <property type="term" value="F:NADP binding"/>
    <property type="evidence" value="ECO:0007669"/>
    <property type="project" value="InterPro"/>
</dbReference>
<reference evidence="6 7" key="1">
    <citation type="journal article" date="2017" name="Gigascience">
        <title>Draft genome of the honey bee ectoparasitic mite, Tropilaelaps mercedesae, is shaped by the parasitic life history.</title>
        <authorList>
            <person name="Dong X."/>
            <person name="Armstrong S.D."/>
            <person name="Xia D."/>
            <person name="Makepeace B.L."/>
            <person name="Darby A.C."/>
            <person name="Kadowaki T."/>
        </authorList>
    </citation>
    <scope>NUCLEOTIDE SEQUENCE [LARGE SCALE GENOMIC DNA]</scope>
    <source>
        <strain evidence="6">Wuxi-XJTLU</strain>
    </source>
</reference>
<dbReference type="STRING" id="418985.A0A1V9XBF1"/>
<dbReference type="InterPro" id="IPR036188">
    <property type="entry name" value="FAD/NAD-bd_sf"/>
</dbReference>
<dbReference type="EMBL" id="MNPL01015892">
    <property type="protein sequence ID" value="OQR70869.1"/>
    <property type="molecule type" value="Genomic_DNA"/>
</dbReference>
<keyword evidence="7" id="KW-1185">Reference proteome</keyword>
<dbReference type="Proteomes" id="UP000192247">
    <property type="component" value="Unassembled WGS sequence"/>
</dbReference>
<dbReference type="PANTHER" id="PTHR23023">
    <property type="entry name" value="DIMETHYLANILINE MONOOXYGENASE"/>
    <property type="match status" value="1"/>
</dbReference>
<comment type="cofactor">
    <cofactor evidence="5">
        <name>FAD</name>
        <dbReference type="ChEBI" id="CHEBI:57692"/>
    </cofactor>
</comment>
<evidence type="ECO:0000313" key="7">
    <source>
        <dbReference type="Proteomes" id="UP000192247"/>
    </source>
</evidence>
<evidence type="ECO:0000256" key="1">
    <source>
        <dbReference type="ARBA" id="ARBA00009183"/>
    </source>
</evidence>
<dbReference type="OrthoDB" id="6511597at2759"/>
<sequence>MPAPKVAILGGGASGITAVKSCVEEGLDVVCYERTSNIGGLWRYTDEPEFGRGGVMKRVLGILGANRYANTKSLTLF</sequence>
<dbReference type="Gene3D" id="3.50.50.60">
    <property type="entry name" value="FAD/NAD(P)-binding domain"/>
    <property type="match status" value="1"/>
</dbReference>
<comment type="caution">
    <text evidence="6">The sequence shown here is derived from an EMBL/GenBank/DDBJ whole genome shotgun (WGS) entry which is preliminary data.</text>
</comment>
<dbReference type="PRINTS" id="PR00419">
    <property type="entry name" value="ADXRDTASE"/>
</dbReference>
<dbReference type="EC" id="1.-.-.-" evidence="5"/>
<gene>
    <name evidence="6" type="ORF">BIW11_04076</name>
</gene>
<keyword evidence="4 5" id="KW-0560">Oxidoreductase</keyword>
<evidence type="ECO:0000313" key="6">
    <source>
        <dbReference type="EMBL" id="OQR70869.1"/>
    </source>
</evidence>
<dbReference type="InterPro" id="IPR050346">
    <property type="entry name" value="FMO-like"/>
</dbReference>
<dbReference type="AlphaFoldDB" id="A0A1V9XBF1"/>
<evidence type="ECO:0000256" key="5">
    <source>
        <dbReference type="RuleBase" id="RU361177"/>
    </source>
</evidence>
<keyword evidence="2 5" id="KW-0285">Flavoprotein</keyword>
<evidence type="ECO:0000256" key="2">
    <source>
        <dbReference type="ARBA" id="ARBA00022630"/>
    </source>
</evidence>
<keyword evidence="5 6" id="KW-0503">Monooxygenase</keyword>
<name>A0A1V9XBF1_9ACAR</name>
<proteinExistence type="inferred from homology"/>
<evidence type="ECO:0000256" key="4">
    <source>
        <dbReference type="ARBA" id="ARBA00023002"/>
    </source>
</evidence>
<dbReference type="SUPFAM" id="SSF51905">
    <property type="entry name" value="FAD/NAD(P)-binding domain"/>
    <property type="match status" value="1"/>
</dbReference>